<dbReference type="OrthoDB" id="192253at2759"/>
<dbReference type="InterPro" id="IPR018711">
    <property type="entry name" value="NAGPA"/>
</dbReference>
<sequence>MPAPRPIGRGDAGCGPARRLLSLALLSLLLAAMALTPGRGACPRACPDYCELRVLADGTAVSEPPAGVDAGSEPLYAARQPGVGIFSGSNPPQTQTNDFVRWPAAAANASPSRASFALAKHTLQGVTVYVLRLDNPIGHFSVLPPGGQACPGVAHTSATAKAGGCLFATNAGFFNREDEECVGNIISNGHRVQVSGLDNVNFGLTATGDFVVGYLTQEAVSRNSLNFAQLVSGMLWLVRDGEAYHCPAYGRELPHGWFLDQPAARTAIGHDREGRLYIVSSERASTRVGLTIPALTDLLLDLGIHNAVNLDGGGSTTIWTPTEGIVNRLQDPCSEEEGGKTGGPQGDGLCERLVTSILCIK</sequence>
<organism evidence="3">
    <name type="scientific">Fonticula alba</name>
    <name type="common">Slime mold</name>
    <dbReference type="NCBI Taxonomy" id="691883"/>
    <lineage>
        <taxon>Eukaryota</taxon>
        <taxon>Rotosphaerida</taxon>
        <taxon>Fonticulaceae</taxon>
        <taxon>Fonticula</taxon>
    </lineage>
</organism>
<feature type="chain" id="PRO_5001571920" description="Phosphodiester glycosidase domain-containing protein" evidence="1">
    <location>
        <begin position="41"/>
        <end position="361"/>
    </location>
</feature>
<dbReference type="eggNOG" id="ENOG502QRY5">
    <property type="taxonomic scope" value="Eukaryota"/>
</dbReference>
<dbReference type="GO" id="GO:0033299">
    <property type="term" value="P:secretion of lysosomal enzymes"/>
    <property type="evidence" value="ECO:0007669"/>
    <property type="project" value="TreeGrafter"/>
</dbReference>
<dbReference type="Proteomes" id="UP000030693">
    <property type="component" value="Unassembled WGS sequence"/>
</dbReference>
<dbReference type="PANTHER" id="PTHR40446">
    <property type="entry name" value="N-ACETYLGLUCOSAMINE-1-PHOSPHODIESTER ALPHA-N-ACETYLGLUCOSAMINIDASE"/>
    <property type="match status" value="1"/>
</dbReference>
<dbReference type="Pfam" id="PF09992">
    <property type="entry name" value="NAGPA"/>
    <property type="match status" value="1"/>
</dbReference>
<proteinExistence type="predicted"/>
<evidence type="ECO:0000256" key="1">
    <source>
        <dbReference type="SAM" id="SignalP"/>
    </source>
</evidence>
<dbReference type="AlphaFoldDB" id="A0A058ZAU9"/>
<evidence type="ECO:0000313" key="4">
    <source>
        <dbReference type="Proteomes" id="UP000030693"/>
    </source>
</evidence>
<evidence type="ECO:0000313" key="3">
    <source>
        <dbReference type="EMBL" id="KCV71061.1"/>
    </source>
</evidence>
<protein>
    <recommendedName>
        <fullName evidence="2">Phosphodiester glycosidase domain-containing protein</fullName>
    </recommendedName>
</protein>
<dbReference type="STRING" id="691883.A0A058ZAU9"/>
<reference evidence="3" key="1">
    <citation type="submission" date="2013-04" db="EMBL/GenBank/DDBJ databases">
        <title>The Genome Sequence of Fonticula alba ATCC 38817.</title>
        <authorList>
            <consortium name="The Broad Institute Genomics Platform"/>
            <person name="Russ C."/>
            <person name="Cuomo C."/>
            <person name="Burger G."/>
            <person name="Gray M.W."/>
            <person name="Holland P.W.H."/>
            <person name="King N."/>
            <person name="Lang F.B.F."/>
            <person name="Roger A.J."/>
            <person name="Ruiz-Trillo I."/>
            <person name="Brown M."/>
            <person name="Walker B."/>
            <person name="Young S."/>
            <person name="Zeng Q."/>
            <person name="Gargeya S."/>
            <person name="Fitzgerald M."/>
            <person name="Haas B."/>
            <person name="Abouelleil A."/>
            <person name="Allen A.W."/>
            <person name="Alvarado L."/>
            <person name="Arachchi H.M."/>
            <person name="Berlin A.M."/>
            <person name="Chapman S.B."/>
            <person name="Gainer-Dewar J."/>
            <person name="Goldberg J."/>
            <person name="Griggs A."/>
            <person name="Gujja S."/>
            <person name="Hansen M."/>
            <person name="Howarth C."/>
            <person name="Imamovic A."/>
            <person name="Ireland A."/>
            <person name="Larimer J."/>
            <person name="McCowan C."/>
            <person name="Murphy C."/>
            <person name="Pearson M."/>
            <person name="Poon T.W."/>
            <person name="Priest M."/>
            <person name="Roberts A."/>
            <person name="Saif S."/>
            <person name="Shea T."/>
            <person name="Sisk P."/>
            <person name="Sykes S."/>
            <person name="Wortman J."/>
            <person name="Nusbaum C."/>
            <person name="Birren B."/>
        </authorList>
    </citation>
    <scope>NUCLEOTIDE SEQUENCE [LARGE SCALE GENOMIC DNA]</scope>
    <source>
        <strain evidence="3">ATCC 38817</strain>
    </source>
</reference>
<evidence type="ECO:0000259" key="2">
    <source>
        <dbReference type="Pfam" id="PF09992"/>
    </source>
</evidence>
<keyword evidence="1" id="KW-0732">Signal</keyword>
<dbReference type="PANTHER" id="PTHR40446:SF2">
    <property type="entry name" value="N-ACETYLGLUCOSAMINE-1-PHOSPHODIESTER ALPHA-N-ACETYLGLUCOSAMINIDASE"/>
    <property type="match status" value="1"/>
</dbReference>
<keyword evidence="4" id="KW-1185">Reference proteome</keyword>
<feature type="domain" description="Phosphodiester glycosidase" evidence="2">
    <location>
        <begin position="164"/>
        <end position="335"/>
    </location>
</feature>
<dbReference type="RefSeq" id="XP_009494184.1">
    <property type="nucleotide sequence ID" value="XM_009495909.1"/>
</dbReference>
<dbReference type="EMBL" id="KB932203">
    <property type="protein sequence ID" value="KCV71061.1"/>
    <property type="molecule type" value="Genomic_DNA"/>
</dbReference>
<gene>
    <name evidence="3" type="ORF">H696_02011</name>
</gene>
<accession>A0A058ZAU9</accession>
<name>A0A058ZAU9_FONAL</name>
<feature type="signal peptide" evidence="1">
    <location>
        <begin position="1"/>
        <end position="40"/>
    </location>
</feature>
<dbReference type="GeneID" id="20526736"/>